<dbReference type="InterPro" id="IPR036291">
    <property type="entry name" value="NAD(P)-bd_dom_sf"/>
</dbReference>
<evidence type="ECO:0000256" key="2">
    <source>
        <dbReference type="ARBA" id="ARBA00023002"/>
    </source>
</evidence>
<evidence type="ECO:0000313" key="4">
    <source>
        <dbReference type="Proteomes" id="UP000054251"/>
    </source>
</evidence>
<dbReference type="RefSeq" id="XP_015464749.1">
    <property type="nucleotide sequence ID" value="XM_015614428.1"/>
</dbReference>
<keyword evidence="2" id="KW-0560">Oxidoreductase</keyword>
<keyword evidence="4" id="KW-1185">Reference proteome</keyword>
<dbReference type="EMBL" id="LMYN01000235">
    <property type="protein sequence ID" value="KRZ98646.1"/>
    <property type="molecule type" value="Genomic_DNA"/>
</dbReference>
<protein>
    <submittedName>
        <fullName evidence="3">Uncharacterized protein</fullName>
    </submittedName>
</protein>
<reference evidence="3 4" key="1">
    <citation type="submission" date="2015-11" db="EMBL/GenBank/DDBJ databases">
        <title>The genome of Debaryomyces fabryi.</title>
        <authorList>
            <person name="Tafer H."/>
            <person name="Lopandic K."/>
        </authorList>
    </citation>
    <scope>NUCLEOTIDE SEQUENCE [LARGE SCALE GENOMIC DNA]</scope>
    <source>
        <strain evidence="3 4">CBS 789</strain>
    </source>
</reference>
<comment type="caution">
    <text evidence="3">The sequence shown here is derived from an EMBL/GenBank/DDBJ whole genome shotgun (WGS) entry which is preliminary data.</text>
</comment>
<dbReference type="Pfam" id="PF00106">
    <property type="entry name" value="adh_short"/>
    <property type="match status" value="1"/>
</dbReference>
<dbReference type="Gene3D" id="3.40.50.720">
    <property type="entry name" value="NAD(P)-binding Rossmann-like Domain"/>
    <property type="match status" value="1"/>
</dbReference>
<dbReference type="GO" id="GO:0050664">
    <property type="term" value="F:oxidoreductase activity, acting on NAD(P)H, oxygen as acceptor"/>
    <property type="evidence" value="ECO:0007669"/>
    <property type="project" value="TreeGrafter"/>
</dbReference>
<dbReference type="AlphaFoldDB" id="A0A0V1PQY7"/>
<sequence length="148" mass="15986">MLGLEKQEYPKISTLPARKNLENGVHGKILVITGATTGIGAAVARGTLEAGAKSVYNLDLREPSKSQADEFESLQEDYPNQAHYLFGDVTNTETLKKAFQAIVLKEGGIDGVVANAGITKRKGSLEYTEEEWDSIIAVNLKGTINTCM</sequence>
<dbReference type="InterPro" id="IPR002347">
    <property type="entry name" value="SDR_fam"/>
</dbReference>
<accession>A0A0V1PQY7</accession>
<feature type="non-terminal residue" evidence="3">
    <location>
        <position position="148"/>
    </location>
</feature>
<dbReference type="Proteomes" id="UP000054251">
    <property type="component" value="Unassembled WGS sequence"/>
</dbReference>
<dbReference type="OrthoDB" id="5325318at2759"/>
<evidence type="ECO:0000256" key="1">
    <source>
        <dbReference type="ARBA" id="ARBA00006484"/>
    </source>
</evidence>
<gene>
    <name evidence="3" type="ORF">AC631_05599</name>
</gene>
<dbReference type="SUPFAM" id="SSF51735">
    <property type="entry name" value="NAD(P)-binding Rossmann-fold domains"/>
    <property type="match status" value="1"/>
</dbReference>
<evidence type="ECO:0000313" key="3">
    <source>
        <dbReference type="EMBL" id="KRZ98646.1"/>
    </source>
</evidence>
<dbReference type="PANTHER" id="PTHR43008">
    <property type="entry name" value="BENZIL REDUCTASE"/>
    <property type="match status" value="1"/>
</dbReference>
<dbReference type="GeneID" id="26842608"/>
<dbReference type="GO" id="GO:0016616">
    <property type="term" value="F:oxidoreductase activity, acting on the CH-OH group of donors, NAD or NADP as acceptor"/>
    <property type="evidence" value="ECO:0007669"/>
    <property type="project" value="UniProtKB-ARBA"/>
</dbReference>
<proteinExistence type="inferred from homology"/>
<dbReference type="PRINTS" id="PR00081">
    <property type="entry name" value="GDHRDH"/>
</dbReference>
<comment type="similarity">
    <text evidence="1">Belongs to the short-chain dehydrogenases/reductases (SDR) family.</text>
</comment>
<name>A0A0V1PQY7_9ASCO</name>
<dbReference type="PANTHER" id="PTHR43008:SF4">
    <property type="entry name" value="CHAIN DEHYDROGENASE, PUTATIVE (AFU_ORTHOLOGUE AFUA_4G08710)-RELATED"/>
    <property type="match status" value="1"/>
</dbReference>
<organism evidence="3 4">
    <name type="scientific">Debaryomyces fabryi</name>
    <dbReference type="NCBI Taxonomy" id="58627"/>
    <lineage>
        <taxon>Eukaryota</taxon>
        <taxon>Fungi</taxon>
        <taxon>Dikarya</taxon>
        <taxon>Ascomycota</taxon>
        <taxon>Saccharomycotina</taxon>
        <taxon>Pichiomycetes</taxon>
        <taxon>Debaryomycetaceae</taxon>
        <taxon>Debaryomyces</taxon>
    </lineage>
</organism>